<dbReference type="Gene3D" id="3.40.710.10">
    <property type="entry name" value="DD-peptidase/beta-lactamase superfamily"/>
    <property type="match status" value="1"/>
</dbReference>
<dbReference type="Proteomes" id="UP000466345">
    <property type="component" value="Unassembled WGS sequence"/>
</dbReference>
<evidence type="ECO:0000313" key="2">
    <source>
        <dbReference type="EMBL" id="MQY11065.1"/>
    </source>
</evidence>
<feature type="signal peptide" evidence="1">
    <location>
        <begin position="1"/>
        <end position="30"/>
    </location>
</feature>
<keyword evidence="1" id="KW-0732">Signal</keyword>
<comment type="caution">
    <text evidence="2">The sequence shown here is derived from an EMBL/GenBank/DDBJ whole genome shotgun (WGS) entry which is preliminary data.</text>
</comment>
<dbReference type="InterPro" id="IPR012338">
    <property type="entry name" value="Beta-lactam/transpept-like"/>
</dbReference>
<protein>
    <recommendedName>
        <fullName evidence="4">Lipoprotein</fullName>
    </recommendedName>
</protein>
<gene>
    <name evidence="2" type="ORF">SRB5_11790</name>
</gene>
<dbReference type="EMBL" id="WEGJ01000002">
    <property type="protein sequence ID" value="MQY11065.1"/>
    <property type="molecule type" value="Genomic_DNA"/>
</dbReference>
<dbReference type="AlphaFoldDB" id="A0A7K0CC87"/>
<feature type="chain" id="PRO_5029476158" description="Lipoprotein" evidence="1">
    <location>
        <begin position="31"/>
        <end position="202"/>
    </location>
</feature>
<name>A0A7K0CC87_9ACTN</name>
<dbReference type="RefSeq" id="WP_323377138.1">
    <property type="nucleotide sequence ID" value="NZ_WEGJ01000002.1"/>
</dbReference>
<keyword evidence="3" id="KW-1185">Reference proteome</keyword>
<evidence type="ECO:0000313" key="3">
    <source>
        <dbReference type="Proteomes" id="UP000466345"/>
    </source>
</evidence>
<evidence type="ECO:0008006" key="4">
    <source>
        <dbReference type="Google" id="ProtNLM"/>
    </source>
</evidence>
<organism evidence="2 3">
    <name type="scientific">Streptomyces smaragdinus</name>
    <dbReference type="NCBI Taxonomy" id="2585196"/>
    <lineage>
        <taxon>Bacteria</taxon>
        <taxon>Bacillati</taxon>
        <taxon>Actinomycetota</taxon>
        <taxon>Actinomycetes</taxon>
        <taxon>Kitasatosporales</taxon>
        <taxon>Streptomycetaceae</taxon>
        <taxon>Streptomyces</taxon>
    </lineage>
</organism>
<sequence>MRWHRRLLRAVGGLGLVACLLGAATTGVQASAPADATAVTVPPGVTAAVAVYDRQTNTFTEQLNPHLQVRSASVVKLLIALDHLWNKGPTYSLTPTDRARFDSMLRASDDAAASSYWSANGGSAIVSRLGLSDTAGPPAGYPGTWGYTALSAADTVRIYRWILDSAPATVRDMVMGNLRQSTRCGTDGFDQLFGIPATFDSP</sequence>
<evidence type="ECO:0000256" key="1">
    <source>
        <dbReference type="SAM" id="SignalP"/>
    </source>
</evidence>
<dbReference type="SUPFAM" id="SSF56601">
    <property type="entry name" value="beta-lactamase/transpeptidase-like"/>
    <property type="match status" value="1"/>
</dbReference>
<reference evidence="2 3" key="1">
    <citation type="submission" date="2019-10" db="EMBL/GenBank/DDBJ databases">
        <title>Streptomyces smaragdinus sp. nov. and Streptomyces fabii sp. nov., isolated from the gut of fungus growing-termite Macrotermes natalensis.</title>
        <authorList>
            <person name="Schwitalla J."/>
            <person name="Benndorf R."/>
            <person name="Martin K."/>
            <person name="De Beer W."/>
            <person name="Kaster A.-K."/>
            <person name="Vollmers J."/>
            <person name="Poulsen M."/>
            <person name="Beemelmanns C."/>
        </authorList>
    </citation>
    <scope>NUCLEOTIDE SEQUENCE [LARGE SCALE GENOMIC DNA]</scope>
    <source>
        <strain evidence="2 3">RB5</strain>
    </source>
</reference>
<accession>A0A7K0CC87</accession>
<proteinExistence type="predicted"/>